<evidence type="ECO:0000259" key="2">
    <source>
        <dbReference type="PROSITE" id="PS50943"/>
    </source>
</evidence>
<evidence type="ECO:0000313" key="4">
    <source>
        <dbReference type="Proteomes" id="UP001198439"/>
    </source>
</evidence>
<dbReference type="Proteomes" id="UP001198439">
    <property type="component" value="Unassembled WGS sequence"/>
</dbReference>
<dbReference type="Gene3D" id="1.10.260.40">
    <property type="entry name" value="lambda repressor-like DNA-binding domains"/>
    <property type="match status" value="1"/>
</dbReference>
<organism evidence="3 4">
    <name type="scientific">Faecalibacillus faecis</name>
    <dbReference type="NCBI Taxonomy" id="1982628"/>
    <lineage>
        <taxon>Bacteria</taxon>
        <taxon>Bacillati</taxon>
        <taxon>Bacillota</taxon>
        <taxon>Erysipelotrichia</taxon>
        <taxon>Erysipelotrichales</taxon>
        <taxon>Coprobacillaceae</taxon>
        <taxon>Faecalibacillus</taxon>
    </lineage>
</organism>
<dbReference type="GO" id="GO:0003677">
    <property type="term" value="F:DNA binding"/>
    <property type="evidence" value="ECO:0007669"/>
    <property type="project" value="UniProtKB-KW"/>
</dbReference>
<dbReference type="AlphaFoldDB" id="A0AAW4VWN3"/>
<dbReference type="SUPFAM" id="SSF47413">
    <property type="entry name" value="lambda repressor-like DNA-binding domains"/>
    <property type="match status" value="1"/>
</dbReference>
<reference evidence="3" key="1">
    <citation type="submission" date="2021-10" db="EMBL/GenBank/DDBJ databases">
        <title>Collection of gut derived symbiotic bacterial strains cultured from healthy donors.</title>
        <authorList>
            <person name="Lin H."/>
            <person name="Littmann E."/>
            <person name="Kohout C."/>
            <person name="Pamer E.G."/>
        </authorList>
    </citation>
    <scope>NUCLEOTIDE SEQUENCE</scope>
    <source>
        <strain evidence="3">DFI.4.48</strain>
    </source>
</reference>
<accession>A0AAW4VWN3</accession>
<dbReference type="PROSITE" id="PS50943">
    <property type="entry name" value="HTH_CROC1"/>
    <property type="match status" value="1"/>
</dbReference>
<dbReference type="SMART" id="SM00530">
    <property type="entry name" value="HTH_XRE"/>
    <property type="match status" value="1"/>
</dbReference>
<keyword evidence="1" id="KW-0238">DNA-binding</keyword>
<proteinExistence type="predicted"/>
<evidence type="ECO:0000313" key="3">
    <source>
        <dbReference type="EMBL" id="MCB8611109.1"/>
    </source>
</evidence>
<dbReference type="RefSeq" id="WP_048924918.1">
    <property type="nucleotide sequence ID" value="NZ_DAWBWI010000269.1"/>
</dbReference>
<name>A0AAW4VWN3_9FIRM</name>
<dbReference type="CDD" id="cd00093">
    <property type="entry name" value="HTH_XRE"/>
    <property type="match status" value="1"/>
</dbReference>
<dbReference type="InterPro" id="IPR001387">
    <property type="entry name" value="Cro/C1-type_HTH"/>
</dbReference>
<dbReference type="InterPro" id="IPR010982">
    <property type="entry name" value="Lambda_DNA-bd_dom_sf"/>
</dbReference>
<feature type="domain" description="HTH cro/C1-type" evidence="2">
    <location>
        <begin position="9"/>
        <end position="63"/>
    </location>
</feature>
<sequence length="70" mass="8317">MSKIIFINLRNVREDNDLKQKDLAKLISVSPRTYSHYENYEREMPIATWKLLSKIFNHSIDFLCITAEVD</sequence>
<dbReference type="PANTHER" id="PTHR46558:SF11">
    <property type="entry name" value="HTH-TYPE TRANSCRIPTIONAL REGULATOR XRE"/>
    <property type="match status" value="1"/>
</dbReference>
<gene>
    <name evidence="3" type="ORF">LJD69_10965</name>
</gene>
<dbReference type="Pfam" id="PF01381">
    <property type="entry name" value="HTH_3"/>
    <property type="match status" value="1"/>
</dbReference>
<dbReference type="EMBL" id="JAJDKZ010000036">
    <property type="protein sequence ID" value="MCB8611109.1"/>
    <property type="molecule type" value="Genomic_DNA"/>
</dbReference>
<protein>
    <submittedName>
        <fullName evidence="3">Helix-turn-helix domain-containing protein</fullName>
    </submittedName>
</protein>
<evidence type="ECO:0000256" key="1">
    <source>
        <dbReference type="ARBA" id="ARBA00023125"/>
    </source>
</evidence>
<dbReference type="PANTHER" id="PTHR46558">
    <property type="entry name" value="TRACRIPTIONAL REGULATORY PROTEIN-RELATED-RELATED"/>
    <property type="match status" value="1"/>
</dbReference>
<comment type="caution">
    <text evidence="3">The sequence shown here is derived from an EMBL/GenBank/DDBJ whole genome shotgun (WGS) entry which is preliminary data.</text>
</comment>
<dbReference type="GeneID" id="77471447"/>